<evidence type="ECO:0000256" key="1">
    <source>
        <dbReference type="ARBA" id="ARBA00004477"/>
    </source>
</evidence>
<keyword evidence="8 13" id="KW-0472">Membrane</keyword>
<accession>A0A7E4VM72</accession>
<keyword evidence="5" id="KW-0378">Hydrolase</keyword>
<evidence type="ECO:0000256" key="4">
    <source>
        <dbReference type="ARBA" id="ARBA00022692"/>
    </source>
</evidence>
<feature type="domain" description="CAAX prenyl protease 2/Lysostaphin resistance protein A-like" evidence="14">
    <location>
        <begin position="132"/>
        <end position="233"/>
    </location>
</feature>
<comment type="catalytic activity">
    <reaction evidence="10">
        <text>Hydrolyzes the peptide bond -P2-(S-farnesyl or geranylgeranyl)C-P1'-P2'-P3'-COOH where P1' and P2' are amino acids with aliphatic sidechains and P3' is any C-terminal residue.</text>
        <dbReference type="EC" id="3.4.26.1"/>
    </reaction>
</comment>
<keyword evidence="7 13" id="KW-1133">Transmembrane helix</keyword>
<evidence type="ECO:0000256" key="7">
    <source>
        <dbReference type="ARBA" id="ARBA00022989"/>
    </source>
</evidence>
<evidence type="ECO:0000256" key="6">
    <source>
        <dbReference type="ARBA" id="ARBA00022824"/>
    </source>
</evidence>
<dbReference type="GO" id="GO:0004222">
    <property type="term" value="F:metalloendopeptidase activity"/>
    <property type="evidence" value="ECO:0007669"/>
    <property type="project" value="InterPro"/>
</dbReference>
<evidence type="ECO:0000256" key="10">
    <source>
        <dbReference type="ARBA" id="ARBA00047280"/>
    </source>
</evidence>
<feature type="transmembrane region" description="Helical" evidence="13">
    <location>
        <begin position="14"/>
        <end position="32"/>
    </location>
</feature>
<keyword evidence="15" id="KW-1185">Reference proteome</keyword>
<dbReference type="InterPro" id="IPR039731">
    <property type="entry name" value="Rce1"/>
</dbReference>
<evidence type="ECO:0000256" key="3">
    <source>
        <dbReference type="ARBA" id="ARBA00022670"/>
    </source>
</evidence>
<evidence type="ECO:0000256" key="12">
    <source>
        <dbReference type="ARBA" id="ARBA00049763"/>
    </source>
</evidence>
<organism evidence="15 16">
    <name type="scientific">Panagrellus redivivus</name>
    <name type="common">Microworm</name>
    <dbReference type="NCBI Taxonomy" id="6233"/>
    <lineage>
        <taxon>Eukaryota</taxon>
        <taxon>Metazoa</taxon>
        <taxon>Ecdysozoa</taxon>
        <taxon>Nematoda</taxon>
        <taxon>Chromadorea</taxon>
        <taxon>Rhabditida</taxon>
        <taxon>Tylenchina</taxon>
        <taxon>Panagrolaimomorpha</taxon>
        <taxon>Panagrolaimoidea</taxon>
        <taxon>Panagrolaimidae</taxon>
        <taxon>Panagrellus</taxon>
    </lineage>
</organism>
<feature type="transmembrane region" description="Helical" evidence="13">
    <location>
        <begin position="252"/>
        <end position="272"/>
    </location>
</feature>
<feature type="transmembrane region" description="Helical" evidence="13">
    <location>
        <begin position="52"/>
        <end position="70"/>
    </location>
</feature>
<dbReference type="GO" id="GO:0005789">
    <property type="term" value="C:endoplasmic reticulum membrane"/>
    <property type="evidence" value="ECO:0007669"/>
    <property type="project" value="UniProtKB-SubCell"/>
</dbReference>
<evidence type="ECO:0000256" key="9">
    <source>
        <dbReference type="ARBA" id="ARBA00032607"/>
    </source>
</evidence>
<keyword evidence="6" id="KW-0256">Endoplasmic reticulum</keyword>
<sequence length="280" mass="31452">MPADLDNTATLQCVVYTLTGSLIPGFFVSSIYIQNPKYRDDHPLEIKRRFQVVGVACSISAVITYSLLAWKYSNPLEIMGVHLYGTIAAAVIPTLHTAVFYIGTLLICYLDGSWQLLFSAKQWRRSFKDIIWLKHIIVGPLLEEIAFRACTAALFLHCFRPWVAIVLTPLFFASSHMHHLISDIQDGLAWKSALNYRLVQFGYTYLFGVYATYVFTQTGHLIAPVMCHALCNTLGVPAFAEVSLFPARDQKWLWGAHVAGMLAFVAVLPYALDSSLYTFI</sequence>
<proteinExistence type="inferred from homology"/>
<evidence type="ECO:0000313" key="15">
    <source>
        <dbReference type="Proteomes" id="UP000492821"/>
    </source>
</evidence>
<dbReference type="InterPro" id="IPR003675">
    <property type="entry name" value="Rce1/LyrA-like_dom"/>
</dbReference>
<dbReference type="AlphaFoldDB" id="A0A7E4VM72"/>
<keyword evidence="3" id="KW-0645">Protease</keyword>
<evidence type="ECO:0000259" key="14">
    <source>
        <dbReference type="Pfam" id="PF02517"/>
    </source>
</evidence>
<comment type="similarity">
    <text evidence="2">Belongs to the peptidase U48 family.</text>
</comment>
<comment type="subcellular location">
    <subcellularLocation>
        <location evidence="1">Endoplasmic reticulum membrane</location>
        <topology evidence="1">Multi-pass membrane protein</topology>
    </subcellularLocation>
</comment>
<feature type="transmembrane region" description="Helical" evidence="13">
    <location>
        <begin position="194"/>
        <end position="215"/>
    </location>
</feature>
<reference evidence="16" key="2">
    <citation type="submission" date="2020-10" db="UniProtKB">
        <authorList>
            <consortium name="WormBaseParasite"/>
        </authorList>
    </citation>
    <scope>IDENTIFICATION</scope>
</reference>
<evidence type="ECO:0000256" key="5">
    <source>
        <dbReference type="ARBA" id="ARBA00022801"/>
    </source>
</evidence>
<dbReference type="EC" id="3.4.26.1" evidence="11"/>
<dbReference type="PANTHER" id="PTHR13046:SF0">
    <property type="entry name" value="CAAX PRENYL PROTEASE 2"/>
    <property type="match status" value="1"/>
</dbReference>
<dbReference type="WBParaSite" id="Pan_g21849.t1">
    <property type="protein sequence ID" value="Pan_g21849.t1"/>
    <property type="gene ID" value="Pan_g21849"/>
</dbReference>
<dbReference type="GO" id="GO:0071586">
    <property type="term" value="P:CAAX-box protein processing"/>
    <property type="evidence" value="ECO:0007669"/>
    <property type="project" value="InterPro"/>
</dbReference>
<reference evidence="15" key="1">
    <citation type="journal article" date="2013" name="Genetics">
        <title>The draft genome and transcriptome of Panagrellus redivivus are shaped by the harsh demands of a free-living lifestyle.</title>
        <authorList>
            <person name="Srinivasan J."/>
            <person name="Dillman A.R."/>
            <person name="Macchietto M.G."/>
            <person name="Heikkinen L."/>
            <person name="Lakso M."/>
            <person name="Fracchia K.M."/>
            <person name="Antoshechkin I."/>
            <person name="Mortazavi A."/>
            <person name="Wong G."/>
            <person name="Sternberg P.W."/>
        </authorList>
    </citation>
    <scope>NUCLEOTIDE SEQUENCE [LARGE SCALE GENOMIC DNA]</scope>
    <source>
        <strain evidence="15">MT8872</strain>
    </source>
</reference>
<protein>
    <recommendedName>
        <fullName evidence="12">CAAX prenyl protease 2</fullName>
        <ecNumber evidence="11">3.4.26.1</ecNumber>
    </recommendedName>
    <alternativeName>
        <fullName evidence="9">Farnesylated proteins-converting enzyme 2</fullName>
    </alternativeName>
</protein>
<dbReference type="PANTHER" id="PTHR13046">
    <property type="entry name" value="PROTEASE U48 CAAX PRENYL PROTEASE RCE1"/>
    <property type="match status" value="1"/>
</dbReference>
<keyword evidence="4 13" id="KW-0812">Transmembrane</keyword>
<evidence type="ECO:0000256" key="13">
    <source>
        <dbReference type="SAM" id="Phobius"/>
    </source>
</evidence>
<evidence type="ECO:0000256" key="8">
    <source>
        <dbReference type="ARBA" id="ARBA00023136"/>
    </source>
</evidence>
<evidence type="ECO:0000256" key="11">
    <source>
        <dbReference type="ARBA" id="ARBA00049729"/>
    </source>
</evidence>
<dbReference type="Proteomes" id="UP000492821">
    <property type="component" value="Unassembled WGS sequence"/>
</dbReference>
<feature type="transmembrane region" description="Helical" evidence="13">
    <location>
        <begin position="82"/>
        <end position="110"/>
    </location>
</feature>
<dbReference type="Pfam" id="PF02517">
    <property type="entry name" value="Rce1-like"/>
    <property type="match status" value="1"/>
</dbReference>
<evidence type="ECO:0000256" key="2">
    <source>
        <dbReference type="ARBA" id="ARBA00006897"/>
    </source>
</evidence>
<evidence type="ECO:0000313" key="16">
    <source>
        <dbReference type="WBParaSite" id="Pan_g21849.t1"/>
    </source>
</evidence>
<name>A0A7E4VM72_PANRE</name>